<evidence type="ECO:0000313" key="1">
    <source>
        <dbReference type="EMBL" id="VFK08401.1"/>
    </source>
</evidence>
<organism evidence="2">
    <name type="scientific">Candidatus Kentrum sp. LPFa</name>
    <dbReference type="NCBI Taxonomy" id="2126335"/>
    <lineage>
        <taxon>Bacteria</taxon>
        <taxon>Pseudomonadati</taxon>
        <taxon>Pseudomonadota</taxon>
        <taxon>Gammaproteobacteria</taxon>
        <taxon>Candidatus Kentrum</taxon>
    </lineage>
</organism>
<accession>A0A450X5R3</accession>
<dbReference type="EMBL" id="CAADFP010000015">
    <property type="protein sequence ID" value="VFK24616.1"/>
    <property type="molecule type" value="Genomic_DNA"/>
</dbReference>
<sequence length="82" mass="9818">MTQMAIHLTRKELDTLAFLAHKRSREQTDLIREAVDTFLVQQPTRRTDRRRVALNRLAGIWRNRTDLPDFDALRREWDRGSD</sequence>
<evidence type="ECO:0000313" key="2">
    <source>
        <dbReference type="EMBL" id="VFK24616.1"/>
    </source>
</evidence>
<dbReference type="EMBL" id="CAADFM010000017">
    <property type="protein sequence ID" value="VFK08401.1"/>
    <property type="molecule type" value="Genomic_DNA"/>
</dbReference>
<protein>
    <recommendedName>
        <fullName evidence="3">Ribbon-helix-helix protein, copG family</fullName>
    </recommendedName>
</protein>
<dbReference type="AlphaFoldDB" id="A0A450X5R3"/>
<reference evidence="2" key="1">
    <citation type="submission" date="2019-02" db="EMBL/GenBank/DDBJ databases">
        <authorList>
            <person name="Gruber-Vodicka R. H."/>
            <person name="Seah K. B. B."/>
        </authorList>
    </citation>
    <scope>NUCLEOTIDE SEQUENCE</scope>
    <source>
        <strain evidence="1">BECK_S312</strain>
        <strain evidence="2">BECK_S426</strain>
    </source>
</reference>
<evidence type="ECO:0008006" key="3">
    <source>
        <dbReference type="Google" id="ProtNLM"/>
    </source>
</evidence>
<gene>
    <name evidence="1" type="ORF">BECKLPF1236A_GA0070988_100172</name>
    <name evidence="2" type="ORF">BECKLPF1236C_GA0070990_100153</name>
</gene>
<name>A0A450X5R3_9GAMM</name>
<proteinExistence type="predicted"/>